<keyword evidence="1" id="KW-0489">Methyltransferase</keyword>
<sequence length="263" mass="29619">MEAVKFAVTCNKNDNRILKKQARAWALQLQVPYVKRYDNGSLDAMLSDYHLDALLIAGKKGPQLYSREGMMLYHPGLGKVRWQRVVQRNENDNFLTAMHLSPGQRVLDCTVGLAADALLASHAVGETGKVVGLEASLPLWFLTSRGVISYKSQIPELVQDLQRIEIIHAEASAFLKTLPENSFDAVYFDPMFRQPVRKSSEMVPLRPLAFPEPLTLEMVELALKAAPRVVIKERSVEILQEYGCTEFVGSKYSAVRFGIRKRQ</sequence>
<dbReference type="RefSeq" id="WP_093730580.1">
    <property type="nucleotide sequence ID" value="NZ_FMYW01000009.1"/>
</dbReference>
<dbReference type="SUPFAM" id="SSF53335">
    <property type="entry name" value="S-adenosyl-L-methionine-dependent methyltransferases"/>
    <property type="match status" value="1"/>
</dbReference>
<dbReference type="PANTHER" id="PTHR36112:SF1">
    <property type="entry name" value="RIBOSOMAL RNA SMALL SUBUNIT METHYLTRANSFERASE J"/>
    <property type="match status" value="1"/>
</dbReference>
<organism evidence="1 2">
    <name type="scientific">Succiniclasticum ruminis</name>
    <dbReference type="NCBI Taxonomy" id="40841"/>
    <lineage>
        <taxon>Bacteria</taxon>
        <taxon>Bacillati</taxon>
        <taxon>Bacillota</taxon>
        <taxon>Negativicutes</taxon>
        <taxon>Acidaminococcales</taxon>
        <taxon>Acidaminococcaceae</taxon>
        <taxon>Succiniclasticum</taxon>
    </lineage>
</organism>
<dbReference type="EMBL" id="FMYW01000009">
    <property type="protein sequence ID" value="SDC54247.1"/>
    <property type="molecule type" value="Genomic_DNA"/>
</dbReference>
<dbReference type="OrthoDB" id="1653798at2"/>
<dbReference type="InterPro" id="IPR029063">
    <property type="entry name" value="SAM-dependent_MTases_sf"/>
</dbReference>
<dbReference type="Pfam" id="PF04445">
    <property type="entry name" value="SAM_MT"/>
    <property type="match status" value="1"/>
</dbReference>
<dbReference type="Proteomes" id="UP000198943">
    <property type="component" value="Unassembled WGS sequence"/>
</dbReference>
<dbReference type="AlphaFoldDB" id="A0A1G6MG48"/>
<dbReference type="PANTHER" id="PTHR36112">
    <property type="entry name" value="RIBOSOMAL RNA SMALL SUBUNIT METHYLTRANSFERASE J"/>
    <property type="match status" value="1"/>
</dbReference>
<evidence type="ECO:0000313" key="2">
    <source>
        <dbReference type="Proteomes" id="UP000198943"/>
    </source>
</evidence>
<proteinExistence type="predicted"/>
<gene>
    <name evidence="1" type="ORF">SAMN04487864_109101</name>
</gene>
<name>A0A1G6MG48_9FIRM</name>
<keyword evidence="1" id="KW-0808">Transferase</keyword>
<accession>A0A1G6MG48</accession>
<keyword evidence="2" id="KW-1185">Reference proteome</keyword>
<dbReference type="GO" id="GO:0008990">
    <property type="term" value="F:rRNA (guanine-N2-)-methyltransferase activity"/>
    <property type="evidence" value="ECO:0007669"/>
    <property type="project" value="InterPro"/>
</dbReference>
<evidence type="ECO:0000313" key="1">
    <source>
        <dbReference type="EMBL" id="SDC54247.1"/>
    </source>
</evidence>
<reference evidence="2" key="1">
    <citation type="submission" date="2016-10" db="EMBL/GenBank/DDBJ databases">
        <authorList>
            <person name="Varghese N."/>
            <person name="Submissions S."/>
        </authorList>
    </citation>
    <scope>NUCLEOTIDE SEQUENCE [LARGE SCALE GENOMIC DNA]</scope>
    <source>
        <strain evidence="2">DSM 11005</strain>
    </source>
</reference>
<dbReference type="Gene3D" id="3.40.50.150">
    <property type="entry name" value="Vaccinia Virus protein VP39"/>
    <property type="match status" value="1"/>
</dbReference>
<protein>
    <submittedName>
        <fullName evidence="1">Putative SAM-dependent methyltransferase</fullName>
    </submittedName>
</protein>
<dbReference type="InterPro" id="IPR007536">
    <property type="entry name" value="16SrRNA_methylTrfase_J"/>
</dbReference>